<sequence>MRYATSLAALALLIGANSYSVTIYMLDDAQLSGQGNHCRGTIRGSCTGIASGVCCGGDDINDAADFVALAPSRDQCPARGELIFLTAGATQGSGSGSCEVTVGRAAGCVTSTTQIQGAYWYASSVGRAEFDAQNHTCTGSQDFDEYIWTVDGVDYHAPAHLARTFIKAKDQEGFLAIATPAPALLKRDQPCV</sequence>
<dbReference type="Proteomes" id="UP000078544">
    <property type="component" value="Unassembled WGS sequence"/>
</dbReference>
<comment type="caution">
    <text evidence="2">The sequence shown here is derived from an EMBL/GenBank/DDBJ whole genome shotgun (WGS) entry which is preliminary data.</text>
</comment>
<evidence type="ECO:0000256" key="1">
    <source>
        <dbReference type="SAM" id="SignalP"/>
    </source>
</evidence>
<proteinExistence type="predicted"/>
<dbReference type="AlphaFoldDB" id="A0A167WGF1"/>
<name>A0A167WGF1_9HYPO</name>
<accession>A0A167WGF1</accession>
<feature type="signal peptide" evidence="1">
    <location>
        <begin position="1"/>
        <end position="18"/>
    </location>
</feature>
<gene>
    <name evidence="2" type="ORF">AAL_08018</name>
</gene>
<keyword evidence="1" id="KW-0732">Signal</keyword>
<keyword evidence="3" id="KW-1185">Reference proteome</keyword>
<evidence type="ECO:0000313" key="3">
    <source>
        <dbReference type="Proteomes" id="UP000078544"/>
    </source>
</evidence>
<evidence type="ECO:0000313" key="2">
    <source>
        <dbReference type="EMBL" id="KZZ88817.1"/>
    </source>
</evidence>
<organism evidence="2 3">
    <name type="scientific">Moelleriella libera RCEF 2490</name>
    <dbReference type="NCBI Taxonomy" id="1081109"/>
    <lineage>
        <taxon>Eukaryota</taxon>
        <taxon>Fungi</taxon>
        <taxon>Dikarya</taxon>
        <taxon>Ascomycota</taxon>
        <taxon>Pezizomycotina</taxon>
        <taxon>Sordariomycetes</taxon>
        <taxon>Hypocreomycetidae</taxon>
        <taxon>Hypocreales</taxon>
        <taxon>Clavicipitaceae</taxon>
        <taxon>Moelleriella</taxon>
    </lineage>
</organism>
<protein>
    <submittedName>
        <fullName evidence="2">Uncharacterized protein</fullName>
    </submittedName>
</protein>
<reference evidence="2 3" key="1">
    <citation type="journal article" date="2016" name="Genome Biol. Evol.">
        <title>Divergent and convergent evolution of fungal pathogenicity.</title>
        <authorList>
            <person name="Shang Y."/>
            <person name="Xiao G."/>
            <person name="Zheng P."/>
            <person name="Cen K."/>
            <person name="Zhan S."/>
            <person name="Wang C."/>
        </authorList>
    </citation>
    <scope>NUCLEOTIDE SEQUENCE [LARGE SCALE GENOMIC DNA]</scope>
    <source>
        <strain evidence="2 3">RCEF 2490</strain>
    </source>
</reference>
<dbReference type="EMBL" id="AZGY01000028">
    <property type="protein sequence ID" value="KZZ88817.1"/>
    <property type="molecule type" value="Genomic_DNA"/>
</dbReference>
<feature type="chain" id="PRO_5007893999" evidence="1">
    <location>
        <begin position="19"/>
        <end position="192"/>
    </location>
</feature>